<comment type="subcellular location">
    <subcellularLocation>
        <location evidence="1">Cell membrane</location>
        <topology evidence="1">Multi-pass membrane protein</topology>
    </subcellularLocation>
</comment>
<dbReference type="Proteomes" id="UP000253529">
    <property type="component" value="Unassembled WGS sequence"/>
</dbReference>
<protein>
    <submittedName>
        <fullName evidence="7">Nucleoside ABC transporter membrane protein</fullName>
    </submittedName>
</protein>
<feature type="transmembrane region" description="Helical" evidence="6">
    <location>
        <begin position="109"/>
        <end position="129"/>
    </location>
</feature>
<dbReference type="GO" id="GO:0022857">
    <property type="term" value="F:transmembrane transporter activity"/>
    <property type="evidence" value="ECO:0007669"/>
    <property type="project" value="InterPro"/>
</dbReference>
<dbReference type="PANTHER" id="PTHR47089:SF1">
    <property type="entry name" value="GUANOSINE ABC TRANSPORTER PERMEASE PROTEIN NUPP"/>
    <property type="match status" value="1"/>
</dbReference>
<gene>
    <name evidence="7" type="ORF">DFR50_11681</name>
</gene>
<evidence type="ECO:0000256" key="1">
    <source>
        <dbReference type="ARBA" id="ARBA00004651"/>
    </source>
</evidence>
<dbReference type="GO" id="GO:0005886">
    <property type="term" value="C:plasma membrane"/>
    <property type="evidence" value="ECO:0007669"/>
    <property type="project" value="UniProtKB-SubCell"/>
</dbReference>
<feature type="transmembrane region" description="Helical" evidence="6">
    <location>
        <begin position="292"/>
        <end position="313"/>
    </location>
</feature>
<evidence type="ECO:0000313" key="8">
    <source>
        <dbReference type="Proteomes" id="UP000253529"/>
    </source>
</evidence>
<keyword evidence="5 6" id="KW-0472">Membrane</keyword>
<dbReference type="PANTHER" id="PTHR47089">
    <property type="entry name" value="ABC TRANSPORTER, PERMEASE PROTEIN"/>
    <property type="match status" value="1"/>
</dbReference>
<keyword evidence="4 6" id="KW-1133">Transmembrane helix</keyword>
<evidence type="ECO:0000256" key="3">
    <source>
        <dbReference type="ARBA" id="ARBA00022692"/>
    </source>
</evidence>
<feature type="transmembrane region" description="Helical" evidence="6">
    <location>
        <begin position="239"/>
        <end position="260"/>
    </location>
</feature>
<dbReference type="InterPro" id="IPR001851">
    <property type="entry name" value="ABC_transp_permease"/>
</dbReference>
<dbReference type="Pfam" id="PF02653">
    <property type="entry name" value="BPD_transp_2"/>
    <property type="match status" value="1"/>
</dbReference>
<keyword evidence="3 6" id="KW-0812">Transmembrane</keyword>
<feature type="transmembrane region" description="Helical" evidence="6">
    <location>
        <begin position="83"/>
        <end position="103"/>
    </location>
</feature>
<feature type="transmembrane region" description="Helical" evidence="6">
    <location>
        <begin position="55"/>
        <end position="76"/>
    </location>
</feature>
<name>A0A366F9U7_9HYPH</name>
<evidence type="ECO:0000256" key="2">
    <source>
        <dbReference type="ARBA" id="ARBA00022475"/>
    </source>
</evidence>
<evidence type="ECO:0000256" key="6">
    <source>
        <dbReference type="SAM" id="Phobius"/>
    </source>
</evidence>
<evidence type="ECO:0000256" key="5">
    <source>
        <dbReference type="ARBA" id="ARBA00023136"/>
    </source>
</evidence>
<feature type="transmembrane region" description="Helical" evidence="6">
    <location>
        <begin position="141"/>
        <end position="160"/>
    </location>
</feature>
<accession>A0A366F9U7</accession>
<evidence type="ECO:0000256" key="4">
    <source>
        <dbReference type="ARBA" id="ARBA00022989"/>
    </source>
</evidence>
<evidence type="ECO:0000313" key="7">
    <source>
        <dbReference type="EMBL" id="RBP11387.1"/>
    </source>
</evidence>
<dbReference type="EMBL" id="QNRK01000016">
    <property type="protein sequence ID" value="RBP11387.1"/>
    <property type="molecule type" value="Genomic_DNA"/>
</dbReference>
<proteinExistence type="predicted"/>
<feature type="transmembrane region" description="Helical" evidence="6">
    <location>
        <begin position="319"/>
        <end position="339"/>
    </location>
</feature>
<dbReference type="AlphaFoldDB" id="A0A366F9U7"/>
<reference evidence="7 8" key="1">
    <citation type="submission" date="2018-06" db="EMBL/GenBank/DDBJ databases">
        <title>Genomic Encyclopedia of Type Strains, Phase IV (KMG-IV): sequencing the most valuable type-strain genomes for metagenomic binning, comparative biology and taxonomic classification.</title>
        <authorList>
            <person name="Goeker M."/>
        </authorList>
    </citation>
    <scope>NUCLEOTIDE SEQUENCE [LARGE SCALE GENOMIC DNA]</scope>
    <source>
        <strain evidence="7 8">DSM 24875</strain>
    </source>
</reference>
<keyword evidence="2" id="KW-1003">Cell membrane</keyword>
<sequence length="343" mass="34953">MMRALRPRVADGLGAAAPFVFALAIGAVVLFAAGFEPLSVYRLMIEEGFGGERRIAATLTASTPLLLTGLAAAIAFRSGVFNVGAEGCFYLGGLTAAVIGFSAPSWPSALVLGAGLGAAALIGGLWLLGPGLLRARLGVDEVVTTLMLNFIAVGITSWLVNGPLLARGSANSATPAIALNATLPRLLPPTTLHLGFAISLALVIAYGVWGRFTVGGFRSRLVGTNPRFARAVGIEPERVLVATMVVSGAVGGLAGAIHALGLVHRFVGGFSPGYGFTGIAIALLARNSALGVIVASILFGALSSAGASIQLFSNVPIEIVQILQGAVMVFATAKLGRLWRRAG</sequence>
<feature type="transmembrane region" description="Helical" evidence="6">
    <location>
        <begin position="192"/>
        <end position="210"/>
    </location>
</feature>
<organism evidence="7 8">
    <name type="scientific">Roseiarcus fermentans</name>
    <dbReference type="NCBI Taxonomy" id="1473586"/>
    <lineage>
        <taxon>Bacteria</taxon>
        <taxon>Pseudomonadati</taxon>
        <taxon>Pseudomonadota</taxon>
        <taxon>Alphaproteobacteria</taxon>
        <taxon>Hyphomicrobiales</taxon>
        <taxon>Roseiarcaceae</taxon>
        <taxon>Roseiarcus</taxon>
    </lineage>
</organism>
<dbReference type="RefSeq" id="WP_113890173.1">
    <property type="nucleotide sequence ID" value="NZ_QNRK01000016.1"/>
</dbReference>
<feature type="transmembrane region" description="Helical" evidence="6">
    <location>
        <begin position="12"/>
        <end position="35"/>
    </location>
</feature>
<feature type="transmembrane region" description="Helical" evidence="6">
    <location>
        <begin position="266"/>
        <end position="285"/>
    </location>
</feature>
<keyword evidence="8" id="KW-1185">Reference proteome</keyword>
<dbReference type="OrthoDB" id="9809785at2"/>
<dbReference type="CDD" id="cd06580">
    <property type="entry name" value="TM_PBP1_transp_TpRbsC_like"/>
    <property type="match status" value="1"/>
</dbReference>
<comment type="caution">
    <text evidence="7">The sequence shown here is derived from an EMBL/GenBank/DDBJ whole genome shotgun (WGS) entry which is preliminary data.</text>
</comment>